<dbReference type="InterPro" id="IPR014729">
    <property type="entry name" value="Rossmann-like_a/b/a_fold"/>
</dbReference>
<evidence type="ECO:0000313" key="3">
    <source>
        <dbReference type="EMBL" id="WFD08898.1"/>
    </source>
</evidence>
<keyword evidence="1" id="KW-0812">Transmembrane</keyword>
<feature type="domain" description="DUF218" evidence="2">
    <location>
        <begin position="41"/>
        <end position="185"/>
    </location>
</feature>
<dbReference type="Pfam" id="PF02698">
    <property type="entry name" value="DUF218"/>
    <property type="match status" value="1"/>
</dbReference>
<dbReference type="EMBL" id="CP120733">
    <property type="protein sequence ID" value="WFD08898.1"/>
    <property type="molecule type" value="Genomic_DNA"/>
</dbReference>
<dbReference type="InterPro" id="IPR051599">
    <property type="entry name" value="Cell_Envelope_Assoc"/>
</dbReference>
<accession>A0ABY8E7N0</accession>
<keyword evidence="4" id="KW-1185">Reference proteome</keyword>
<dbReference type="CDD" id="cd06259">
    <property type="entry name" value="YdcF-like"/>
    <property type="match status" value="1"/>
</dbReference>
<organism evidence="3 4">
    <name type="scientific">Tepidibacter hydrothermalis</name>
    <dbReference type="NCBI Taxonomy" id="3036126"/>
    <lineage>
        <taxon>Bacteria</taxon>
        <taxon>Bacillati</taxon>
        <taxon>Bacillota</taxon>
        <taxon>Clostridia</taxon>
        <taxon>Peptostreptococcales</taxon>
        <taxon>Peptostreptococcaceae</taxon>
        <taxon>Tepidibacter</taxon>
    </lineage>
</organism>
<sequence length="195" mass="22100">MKKTLITKIIKIIALILISSFIMIEGLIIINGQENKEYDVDYLVVLGSGLWGDVLSPTLLGRMNTALEFIENNPNTKIVVCGGQGRGENMPEAEAMRDYLVLNGVDESKIIQEDKSTSTLENLKFAKNILEELDGKKNHKIMIVTNEFHLFRSKFIAKRLGFTPYGMPSKTITSIAPKYFIREYFAVIKSFIFDR</sequence>
<dbReference type="Proteomes" id="UP001222800">
    <property type="component" value="Chromosome"/>
</dbReference>
<proteinExistence type="predicted"/>
<name>A0ABY8E7N0_9FIRM</name>
<dbReference type="PANTHER" id="PTHR30336:SF4">
    <property type="entry name" value="ENVELOPE BIOGENESIS FACTOR ELYC"/>
    <property type="match status" value="1"/>
</dbReference>
<evidence type="ECO:0000313" key="4">
    <source>
        <dbReference type="Proteomes" id="UP001222800"/>
    </source>
</evidence>
<evidence type="ECO:0000259" key="2">
    <source>
        <dbReference type="Pfam" id="PF02698"/>
    </source>
</evidence>
<evidence type="ECO:0000256" key="1">
    <source>
        <dbReference type="SAM" id="Phobius"/>
    </source>
</evidence>
<keyword evidence="1" id="KW-1133">Transmembrane helix</keyword>
<dbReference type="Gene3D" id="3.40.50.620">
    <property type="entry name" value="HUPs"/>
    <property type="match status" value="1"/>
</dbReference>
<feature type="transmembrane region" description="Helical" evidence="1">
    <location>
        <begin position="12"/>
        <end position="30"/>
    </location>
</feature>
<dbReference type="InterPro" id="IPR003848">
    <property type="entry name" value="DUF218"/>
</dbReference>
<reference evidence="3 4" key="1">
    <citation type="submission" date="2023-03" db="EMBL/GenBank/DDBJ databases">
        <title>Complete genome sequence of Tepidibacter sp. SWIR-1, isolated from a deep-sea hydrothermal vent.</title>
        <authorList>
            <person name="Li X."/>
        </authorList>
    </citation>
    <scope>NUCLEOTIDE SEQUENCE [LARGE SCALE GENOMIC DNA]</scope>
    <source>
        <strain evidence="3 4">SWIR-1</strain>
    </source>
</reference>
<dbReference type="RefSeq" id="WP_277730815.1">
    <property type="nucleotide sequence ID" value="NZ_CP120733.1"/>
</dbReference>
<gene>
    <name evidence="3" type="ORF">P4S50_10900</name>
</gene>
<dbReference type="PANTHER" id="PTHR30336">
    <property type="entry name" value="INNER MEMBRANE PROTEIN, PROBABLE PERMEASE"/>
    <property type="match status" value="1"/>
</dbReference>
<protein>
    <submittedName>
        <fullName evidence="3">YdcF family protein</fullName>
    </submittedName>
</protein>
<keyword evidence="1" id="KW-0472">Membrane</keyword>